<evidence type="ECO:0000259" key="8">
    <source>
        <dbReference type="PROSITE" id="PS50033"/>
    </source>
</evidence>
<comment type="subcellular location">
    <subcellularLocation>
        <location evidence="1">Cytoplasm</location>
    </subcellularLocation>
</comment>
<dbReference type="PROSITE" id="PS00028">
    <property type="entry name" value="ZINC_FINGER_C2H2_1"/>
    <property type="match status" value="1"/>
</dbReference>
<dbReference type="PANTHER" id="PTHR46340:SF1">
    <property type="entry name" value="UBX DOMAIN-CONTAINING PROTEIN 1"/>
    <property type="match status" value="1"/>
</dbReference>
<dbReference type="InterPro" id="IPR029071">
    <property type="entry name" value="Ubiquitin-like_domsf"/>
</dbReference>
<dbReference type="SUPFAM" id="SSF54236">
    <property type="entry name" value="Ubiquitin-like"/>
    <property type="match status" value="1"/>
</dbReference>
<dbReference type="GO" id="GO:0031397">
    <property type="term" value="P:negative regulation of protein ubiquitination"/>
    <property type="evidence" value="ECO:0007669"/>
    <property type="project" value="TreeGrafter"/>
</dbReference>
<dbReference type="SMART" id="SM00166">
    <property type="entry name" value="UBX"/>
    <property type="match status" value="1"/>
</dbReference>
<dbReference type="Pfam" id="PF00789">
    <property type="entry name" value="UBX"/>
    <property type="match status" value="1"/>
</dbReference>
<dbReference type="GO" id="GO:0005634">
    <property type="term" value="C:nucleus"/>
    <property type="evidence" value="ECO:0007669"/>
    <property type="project" value="TreeGrafter"/>
</dbReference>
<dbReference type="EMBL" id="JABBWD010000061">
    <property type="protein sequence ID" value="KAG1771076.1"/>
    <property type="molecule type" value="Genomic_DNA"/>
</dbReference>
<evidence type="ECO:0000256" key="4">
    <source>
        <dbReference type="PROSITE-ProRule" id="PRU00042"/>
    </source>
</evidence>
<dbReference type="GO" id="GO:0005737">
    <property type="term" value="C:cytoplasm"/>
    <property type="evidence" value="ECO:0007669"/>
    <property type="project" value="UniProtKB-SubCell"/>
</dbReference>
<feature type="domain" description="C2H2-type" evidence="9">
    <location>
        <begin position="101"/>
        <end position="130"/>
    </location>
</feature>
<feature type="coiled-coil region" evidence="5">
    <location>
        <begin position="190"/>
        <end position="217"/>
    </location>
</feature>
<keyword evidence="4" id="KW-0863">Zinc-finger</keyword>
<dbReference type="Gene3D" id="3.10.20.90">
    <property type="entry name" value="Phosphatidylinositol 3-kinase Catalytic Subunit, Chain A, domain 1"/>
    <property type="match status" value="1"/>
</dbReference>
<keyword evidence="2" id="KW-0963">Cytoplasm</keyword>
<evidence type="ECO:0000313" key="11">
    <source>
        <dbReference type="Proteomes" id="UP000714275"/>
    </source>
</evidence>
<keyword evidence="4" id="KW-0862">Zinc</keyword>
<dbReference type="GO" id="GO:0032435">
    <property type="term" value="P:negative regulation of proteasomal ubiquitin-dependent protein catabolic process"/>
    <property type="evidence" value="ECO:0007669"/>
    <property type="project" value="TreeGrafter"/>
</dbReference>
<evidence type="ECO:0000259" key="7">
    <source>
        <dbReference type="PROSITE" id="PS50030"/>
    </source>
</evidence>
<feature type="compositionally biased region" description="Low complexity" evidence="6">
    <location>
        <begin position="246"/>
        <end position="266"/>
    </location>
</feature>
<comment type="caution">
    <text evidence="10">The sequence shown here is derived from an EMBL/GenBank/DDBJ whole genome shotgun (WGS) entry which is preliminary data.</text>
</comment>
<keyword evidence="3 5" id="KW-0175">Coiled coil</keyword>
<dbReference type="Gene3D" id="1.10.8.10">
    <property type="entry name" value="DNA helicase RuvA subunit, C-terminal domain"/>
    <property type="match status" value="1"/>
</dbReference>
<feature type="region of interest" description="Disordered" evidence="6">
    <location>
        <begin position="38"/>
        <end position="66"/>
    </location>
</feature>
<evidence type="ECO:0000256" key="5">
    <source>
        <dbReference type="SAM" id="Coils"/>
    </source>
</evidence>
<dbReference type="PROSITE" id="PS50033">
    <property type="entry name" value="UBX"/>
    <property type="match status" value="1"/>
</dbReference>
<gene>
    <name evidence="10" type="ORF">EV702DRAFT_1248652</name>
</gene>
<dbReference type="SUPFAM" id="SSF46934">
    <property type="entry name" value="UBA-like"/>
    <property type="match status" value="1"/>
</dbReference>
<dbReference type="PROSITE" id="PS50030">
    <property type="entry name" value="UBA"/>
    <property type="match status" value="1"/>
</dbReference>
<dbReference type="AlphaFoldDB" id="A0A9P6ZN73"/>
<protein>
    <submittedName>
        <fullName evidence="10">Ubiquitin-related domain-containing protein</fullName>
    </submittedName>
</protein>
<dbReference type="GO" id="GO:0008270">
    <property type="term" value="F:zinc ion binding"/>
    <property type="evidence" value="ECO:0007669"/>
    <property type="project" value="UniProtKB-KW"/>
</dbReference>
<dbReference type="InterPro" id="IPR009060">
    <property type="entry name" value="UBA-like_sf"/>
</dbReference>
<feature type="compositionally biased region" description="Low complexity" evidence="6">
    <location>
        <begin position="48"/>
        <end position="63"/>
    </location>
</feature>
<dbReference type="GO" id="GO:1903094">
    <property type="term" value="P:negative regulation of protein K48-linked deubiquitination"/>
    <property type="evidence" value="ECO:0007669"/>
    <property type="project" value="TreeGrafter"/>
</dbReference>
<evidence type="ECO:0000256" key="3">
    <source>
        <dbReference type="ARBA" id="ARBA00023054"/>
    </source>
</evidence>
<dbReference type="Proteomes" id="UP000714275">
    <property type="component" value="Unassembled WGS sequence"/>
</dbReference>
<dbReference type="OrthoDB" id="10254930at2759"/>
<organism evidence="10 11">
    <name type="scientific">Suillus placidus</name>
    <dbReference type="NCBI Taxonomy" id="48579"/>
    <lineage>
        <taxon>Eukaryota</taxon>
        <taxon>Fungi</taxon>
        <taxon>Dikarya</taxon>
        <taxon>Basidiomycota</taxon>
        <taxon>Agaricomycotina</taxon>
        <taxon>Agaricomycetes</taxon>
        <taxon>Agaricomycetidae</taxon>
        <taxon>Boletales</taxon>
        <taxon>Suillineae</taxon>
        <taxon>Suillaceae</taxon>
        <taxon>Suillus</taxon>
    </lineage>
</organism>
<keyword evidence="4" id="KW-0479">Metal-binding</keyword>
<dbReference type="InterPro" id="IPR013087">
    <property type="entry name" value="Znf_C2H2_type"/>
</dbReference>
<feature type="domain" description="UBX" evidence="8">
    <location>
        <begin position="267"/>
        <end position="347"/>
    </location>
</feature>
<name>A0A9P6ZN73_9AGAM</name>
<keyword evidence="11" id="KW-1185">Reference proteome</keyword>
<dbReference type="GO" id="GO:0036435">
    <property type="term" value="F:K48-linked polyubiquitin modification-dependent protein binding"/>
    <property type="evidence" value="ECO:0007669"/>
    <property type="project" value="TreeGrafter"/>
</dbReference>
<reference evidence="10" key="1">
    <citation type="journal article" date="2020" name="New Phytol.">
        <title>Comparative genomics reveals dynamic genome evolution in host specialist ectomycorrhizal fungi.</title>
        <authorList>
            <person name="Lofgren L.A."/>
            <person name="Nguyen N.H."/>
            <person name="Vilgalys R."/>
            <person name="Ruytinx J."/>
            <person name="Liao H.L."/>
            <person name="Branco S."/>
            <person name="Kuo A."/>
            <person name="LaButti K."/>
            <person name="Lipzen A."/>
            <person name="Andreopoulos W."/>
            <person name="Pangilinan J."/>
            <person name="Riley R."/>
            <person name="Hundley H."/>
            <person name="Na H."/>
            <person name="Barry K."/>
            <person name="Grigoriev I.V."/>
            <person name="Stajich J.E."/>
            <person name="Kennedy P.G."/>
        </authorList>
    </citation>
    <scope>NUCLEOTIDE SEQUENCE</scope>
    <source>
        <strain evidence="10">DOB743</strain>
    </source>
</reference>
<accession>A0A9P6ZN73</accession>
<evidence type="ECO:0000259" key="9">
    <source>
        <dbReference type="PROSITE" id="PS50157"/>
    </source>
</evidence>
<evidence type="ECO:0000256" key="2">
    <source>
        <dbReference type="ARBA" id="ARBA00022490"/>
    </source>
</evidence>
<proteinExistence type="predicted"/>
<dbReference type="PANTHER" id="PTHR46340">
    <property type="entry name" value="UBX DOMAIN-CONTAINING PROTEIN 1"/>
    <property type="match status" value="1"/>
</dbReference>
<dbReference type="InterPro" id="IPR015940">
    <property type="entry name" value="UBA"/>
</dbReference>
<evidence type="ECO:0000256" key="6">
    <source>
        <dbReference type="SAM" id="MobiDB-lite"/>
    </source>
</evidence>
<dbReference type="Pfam" id="PF22562">
    <property type="entry name" value="UBA_7"/>
    <property type="match status" value="1"/>
</dbReference>
<evidence type="ECO:0000313" key="10">
    <source>
        <dbReference type="EMBL" id="KAG1771076.1"/>
    </source>
</evidence>
<dbReference type="PROSITE" id="PS50157">
    <property type="entry name" value="ZINC_FINGER_C2H2_2"/>
    <property type="match status" value="1"/>
</dbReference>
<feature type="domain" description="UBA" evidence="7">
    <location>
        <begin position="6"/>
        <end position="40"/>
    </location>
</feature>
<feature type="region of interest" description="Disordered" evidence="6">
    <location>
        <begin position="231"/>
        <end position="270"/>
    </location>
</feature>
<sequence>MAGDKDTLLSMGFDPARVDWALRATNNRGLQPAMDHILENEGKPIPNPSVAAPTSASGSAAAGQPMDVDVDVDDEDEDALRRLMQTKAGATSSAEAEAKSIKCSECGKVFKNTALANYHAEKSGHDQFEESTEEIKPLTEEEKQQKLVELREKIAAKRSVKAQQEAVEARTNEAIRRKSGKDVGKLKDEMMAKELVKEAEQKRREKLEDAKAKAAVKAQIEADKKVRAERAAREKALRDGQPIIDGSASASTTPGVTASSSSGTSGKDFKDTRLQIRMATGGTPYTTTLPSDATLREVAEFVAAQTLAVDVETVAFAQHFPRKTFSRDQFSKTLRELGLTPSAVLIAS</sequence>
<dbReference type="InterPro" id="IPR001012">
    <property type="entry name" value="UBX_dom"/>
</dbReference>
<evidence type="ECO:0000256" key="1">
    <source>
        <dbReference type="ARBA" id="ARBA00004496"/>
    </source>
</evidence>